<organism evidence="6 7">
    <name type="scientific">Haloarcula pellucida</name>
    <dbReference type="NCBI Taxonomy" id="1427151"/>
    <lineage>
        <taxon>Archaea</taxon>
        <taxon>Methanobacteriati</taxon>
        <taxon>Methanobacteriota</taxon>
        <taxon>Stenosarchaea group</taxon>
        <taxon>Halobacteria</taxon>
        <taxon>Halobacteriales</taxon>
        <taxon>Haloarculaceae</taxon>
        <taxon>Haloarcula</taxon>
    </lineage>
</organism>
<keyword evidence="3" id="KW-0732">Signal</keyword>
<keyword evidence="7" id="KW-1185">Reference proteome</keyword>
<evidence type="ECO:0000313" key="6">
    <source>
        <dbReference type="EMBL" id="GGN93364.1"/>
    </source>
</evidence>
<proteinExistence type="inferred from homology"/>
<evidence type="ECO:0000256" key="4">
    <source>
        <dbReference type="SAM" id="MobiDB-lite"/>
    </source>
</evidence>
<dbReference type="PANTHER" id="PTHR30290:SF9">
    <property type="entry name" value="OLIGOPEPTIDE-BINDING PROTEIN APPA"/>
    <property type="match status" value="1"/>
</dbReference>
<protein>
    <recommendedName>
        <fullName evidence="5">Solute-binding protein family 5 domain-containing protein</fullName>
    </recommendedName>
</protein>
<dbReference type="InterPro" id="IPR000914">
    <property type="entry name" value="SBP_5_dom"/>
</dbReference>
<feature type="domain" description="Solute-binding protein family 5" evidence="5">
    <location>
        <begin position="187"/>
        <end position="553"/>
    </location>
</feature>
<reference evidence="6" key="1">
    <citation type="journal article" date="2014" name="Int. J. Syst. Evol. Microbiol.">
        <title>Complete genome sequence of Corynebacterium casei LMG S-19264T (=DSM 44701T), isolated from a smear-ripened cheese.</title>
        <authorList>
            <consortium name="US DOE Joint Genome Institute (JGI-PGF)"/>
            <person name="Walter F."/>
            <person name="Albersmeier A."/>
            <person name="Kalinowski J."/>
            <person name="Ruckert C."/>
        </authorList>
    </citation>
    <scope>NUCLEOTIDE SEQUENCE</scope>
    <source>
        <strain evidence="6">JCM 17820</strain>
    </source>
</reference>
<feature type="region of interest" description="Disordered" evidence="4">
    <location>
        <begin position="265"/>
        <end position="289"/>
    </location>
</feature>
<name>A0A830GMF9_9EURY</name>
<reference evidence="6" key="2">
    <citation type="submission" date="2020-09" db="EMBL/GenBank/DDBJ databases">
        <authorList>
            <person name="Sun Q."/>
            <person name="Ohkuma M."/>
        </authorList>
    </citation>
    <scope>NUCLEOTIDE SEQUENCE</scope>
    <source>
        <strain evidence="6">JCM 17820</strain>
    </source>
</reference>
<evidence type="ECO:0000256" key="3">
    <source>
        <dbReference type="ARBA" id="ARBA00022729"/>
    </source>
</evidence>
<dbReference type="GO" id="GO:0015833">
    <property type="term" value="P:peptide transport"/>
    <property type="evidence" value="ECO:0007669"/>
    <property type="project" value="TreeGrafter"/>
</dbReference>
<dbReference type="CDD" id="cd00995">
    <property type="entry name" value="PBP2_NikA_DppA_OppA_like"/>
    <property type="match status" value="1"/>
</dbReference>
<dbReference type="GO" id="GO:0042597">
    <property type="term" value="C:periplasmic space"/>
    <property type="evidence" value="ECO:0007669"/>
    <property type="project" value="UniProtKB-ARBA"/>
</dbReference>
<dbReference type="Gene3D" id="3.40.190.10">
    <property type="entry name" value="Periplasmic binding protein-like II"/>
    <property type="match status" value="1"/>
</dbReference>
<dbReference type="PIRSF" id="PIRSF002741">
    <property type="entry name" value="MppA"/>
    <property type="match status" value="1"/>
</dbReference>
<dbReference type="InterPro" id="IPR030678">
    <property type="entry name" value="Peptide/Ni-bd"/>
</dbReference>
<dbReference type="PANTHER" id="PTHR30290">
    <property type="entry name" value="PERIPLASMIC BINDING COMPONENT OF ABC TRANSPORTER"/>
    <property type="match status" value="1"/>
</dbReference>
<dbReference type="EMBL" id="BMOU01000002">
    <property type="protein sequence ID" value="GGN93364.1"/>
    <property type="molecule type" value="Genomic_DNA"/>
</dbReference>
<dbReference type="Pfam" id="PF00496">
    <property type="entry name" value="SBP_bac_5"/>
    <property type="match status" value="1"/>
</dbReference>
<evidence type="ECO:0000259" key="5">
    <source>
        <dbReference type="Pfam" id="PF00496"/>
    </source>
</evidence>
<comment type="similarity">
    <text evidence="1">Belongs to the bacterial solute-binding protein 5 family.</text>
</comment>
<comment type="caution">
    <text evidence="6">The sequence shown here is derived from an EMBL/GenBank/DDBJ whole genome shotgun (WGS) entry which is preliminary data.</text>
</comment>
<dbReference type="Gene3D" id="3.10.105.10">
    <property type="entry name" value="Dipeptide-binding Protein, Domain 3"/>
    <property type="match status" value="1"/>
</dbReference>
<sequence>MTDNENQGLSSVLSRRNLMQTVAGLGVASVAGCSGLDSGGGGGTVDPVQDRVSVDPADIKRGGTFRAGLGSAVDTFDPPESTSATSSVHHNLLYEGMTTTGASGEIYPWLAESYEQEEVQDIKRTAYTDYMTEVQYAETDDGTVFIDTDEQIVIQHPDNPSDPSAGDTARVLTVAEVGDAIADGTYGMQYRFQLHEGITFHNGEELTADNVVASYERLRGSALSGQVFDSLLDVQRDGDYTVDLYVQIPDAAAIRELSDFSIYPTEITGKPGQSQNVPLGQMDPRESHEPMGTGPFTLTDYENESYATYSKFEDYWFDTAMKDWFEGPSDFPNGPVVDEVDIAVTSDPSKRAGSLQEGEIDMTRGLSSSAQTNFQNSEDFRTAPTDGAGFTFMQFPVTQTPWDNAKLRRAVNKLVPRESIASNIFQGWENPAWVPLPPLAAGKGTADYEQLVEDLQSYNTYDPEAAAEMLDEVGEEAGIEYPIEVTLETNSDNKDRVRTVELIVQSLNQEINGTKYFEASINTTEFLTFISQLLSKNYYKKGNIAFIGLSGGFGPHGYAKSIHHPDNFAQCCNFQNVDIDRLNQKLRNARYGVDVATDPELRQERYEEVWEIILEENANSYGTHSTTVGVVSNAVKGFNSYPSVQNIVGYGLYNPADEQITYLDR</sequence>
<dbReference type="GO" id="GO:1904680">
    <property type="term" value="F:peptide transmembrane transporter activity"/>
    <property type="evidence" value="ECO:0007669"/>
    <property type="project" value="TreeGrafter"/>
</dbReference>
<dbReference type="InterPro" id="IPR039424">
    <property type="entry name" value="SBP_5"/>
</dbReference>
<dbReference type="SUPFAM" id="SSF53850">
    <property type="entry name" value="Periplasmic binding protein-like II"/>
    <property type="match status" value="1"/>
</dbReference>
<evidence type="ECO:0000256" key="2">
    <source>
        <dbReference type="ARBA" id="ARBA00022448"/>
    </source>
</evidence>
<keyword evidence="2" id="KW-0813">Transport</keyword>
<evidence type="ECO:0000313" key="7">
    <source>
        <dbReference type="Proteomes" id="UP000605784"/>
    </source>
</evidence>
<dbReference type="GO" id="GO:0043190">
    <property type="term" value="C:ATP-binding cassette (ABC) transporter complex"/>
    <property type="evidence" value="ECO:0007669"/>
    <property type="project" value="InterPro"/>
</dbReference>
<dbReference type="AlphaFoldDB" id="A0A830GMF9"/>
<evidence type="ECO:0000256" key="1">
    <source>
        <dbReference type="ARBA" id="ARBA00005695"/>
    </source>
</evidence>
<gene>
    <name evidence="6" type="ORF">GCM10009030_18740</name>
</gene>
<dbReference type="Proteomes" id="UP000605784">
    <property type="component" value="Unassembled WGS sequence"/>
</dbReference>
<accession>A0A830GMF9</accession>